<feature type="transmembrane region" description="Helical" evidence="1">
    <location>
        <begin position="66"/>
        <end position="85"/>
    </location>
</feature>
<keyword evidence="1" id="KW-1133">Transmembrane helix</keyword>
<feature type="transmembrane region" description="Helical" evidence="1">
    <location>
        <begin position="147"/>
        <end position="166"/>
    </location>
</feature>
<feature type="transmembrane region" description="Helical" evidence="1">
    <location>
        <begin position="383"/>
        <end position="404"/>
    </location>
</feature>
<feature type="transmembrane region" description="Helical" evidence="1">
    <location>
        <begin position="105"/>
        <end position="127"/>
    </location>
</feature>
<feature type="domain" description="Cytochrome oxidase subunit I profile" evidence="2">
    <location>
        <begin position="105"/>
        <end position="242"/>
    </location>
</feature>
<feature type="transmembrane region" description="Helical" evidence="1">
    <location>
        <begin position="216"/>
        <end position="241"/>
    </location>
</feature>
<accession>A0ABT8S9Z4</accession>
<feature type="transmembrane region" description="Helical" evidence="1">
    <location>
        <begin position="293"/>
        <end position="314"/>
    </location>
</feature>
<comment type="caution">
    <text evidence="3">The sequence shown here is derived from an EMBL/GenBank/DDBJ whole genome shotgun (WGS) entry which is preliminary data.</text>
</comment>
<dbReference type="PROSITE" id="PS50855">
    <property type="entry name" value="COX1"/>
    <property type="match status" value="1"/>
</dbReference>
<sequence length="501" mass="53224">MSYGLPAILATAGTVITLALGVTEVILSRRQAKIESSAHATMVDGVLDLEREEPTLSGEGWPARTLVLMAIIVPALALAVVLVGSMTRQPPDWLHLRGPFGTTSLLAFGTVYGGTAILSFAFAAWAIPWQIGAGELAFQRQANASNWVFGIGCVALLSATTAELFFDSYRSILVALSIAVLCMAAFSIHFAIRLIVSILNTRAPGMTLAKMPLNCWAWLVAAYVMLAANSLAVGYLGILLINPPSAIPVVTQWRGLLRLSIGAFLLVSLLTATGAVGPIFYRATKGNHWRYWSSLMFIVAIAGICVWLLLSLWLAQLLGFNGSIVTSLVSGSSGSLALLMVIFCVMCAAAVRPSNPSAIFAATAFALYAIGLAAVARSANVGVLGYFFVFASAFALWASGYDWLSRLIDAPPNHSVAWIHFLLSSLLSAPGLLNEAAYFTPLNILDWAPETRLVLRLFSIAGLGLIQIGFAIYVLAPSNRSHRTAPAAGPFDQAGVNLLHS</sequence>
<reference evidence="3" key="1">
    <citation type="submission" date="2023-06" db="EMBL/GenBank/DDBJ databases">
        <authorList>
            <person name="Jiang Y."/>
            <person name="Liu Q."/>
        </authorList>
    </citation>
    <scope>NUCLEOTIDE SEQUENCE</scope>
    <source>
        <strain evidence="3">CGMCC 1.12090</strain>
    </source>
</reference>
<keyword evidence="1" id="KW-0472">Membrane</keyword>
<feature type="transmembrane region" description="Helical" evidence="1">
    <location>
        <begin position="261"/>
        <end position="281"/>
    </location>
</feature>
<dbReference type="EMBL" id="JAUKVY010000021">
    <property type="protein sequence ID" value="MDO1535590.1"/>
    <property type="molecule type" value="Genomic_DNA"/>
</dbReference>
<evidence type="ECO:0000313" key="4">
    <source>
        <dbReference type="Proteomes" id="UP001169027"/>
    </source>
</evidence>
<feature type="transmembrane region" description="Helical" evidence="1">
    <location>
        <begin position="453"/>
        <end position="476"/>
    </location>
</feature>
<feature type="transmembrane region" description="Helical" evidence="1">
    <location>
        <begin position="416"/>
        <end position="433"/>
    </location>
</feature>
<dbReference type="Proteomes" id="UP001169027">
    <property type="component" value="Unassembled WGS sequence"/>
</dbReference>
<evidence type="ECO:0000313" key="3">
    <source>
        <dbReference type="EMBL" id="MDO1535590.1"/>
    </source>
</evidence>
<feature type="transmembrane region" description="Helical" evidence="1">
    <location>
        <begin position="334"/>
        <end position="351"/>
    </location>
</feature>
<proteinExistence type="predicted"/>
<dbReference type="InterPro" id="IPR023616">
    <property type="entry name" value="Cyt_c_oxase-like_su1_dom"/>
</dbReference>
<feature type="transmembrane region" description="Helical" evidence="1">
    <location>
        <begin position="172"/>
        <end position="196"/>
    </location>
</feature>
<evidence type="ECO:0000256" key="1">
    <source>
        <dbReference type="SAM" id="Phobius"/>
    </source>
</evidence>
<feature type="transmembrane region" description="Helical" evidence="1">
    <location>
        <begin position="358"/>
        <end position="377"/>
    </location>
</feature>
<gene>
    <name evidence="3" type="ORF">Q2T77_25210</name>
</gene>
<dbReference type="RefSeq" id="WP_301813354.1">
    <property type="nucleotide sequence ID" value="NZ_JAUJZH010000021.1"/>
</dbReference>
<evidence type="ECO:0000259" key="2">
    <source>
        <dbReference type="PROSITE" id="PS50855"/>
    </source>
</evidence>
<keyword evidence="1" id="KW-0812">Transmembrane</keyword>
<feature type="transmembrane region" description="Helical" evidence="1">
    <location>
        <begin position="6"/>
        <end position="27"/>
    </location>
</feature>
<dbReference type="Gene3D" id="1.20.210.10">
    <property type="entry name" value="Cytochrome c oxidase-like, subunit I domain"/>
    <property type="match status" value="1"/>
</dbReference>
<dbReference type="SUPFAM" id="SSF81442">
    <property type="entry name" value="Cytochrome c oxidase subunit I-like"/>
    <property type="match status" value="1"/>
</dbReference>
<keyword evidence="4" id="KW-1185">Reference proteome</keyword>
<protein>
    <recommendedName>
        <fullName evidence="2">Cytochrome oxidase subunit I profile domain-containing protein</fullName>
    </recommendedName>
</protein>
<organism evidence="3 4">
    <name type="scientific">Variovorax ginsengisoli</name>
    <dbReference type="NCBI Taxonomy" id="363844"/>
    <lineage>
        <taxon>Bacteria</taxon>
        <taxon>Pseudomonadati</taxon>
        <taxon>Pseudomonadota</taxon>
        <taxon>Betaproteobacteria</taxon>
        <taxon>Burkholderiales</taxon>
        <taxon>Comamonadaceae</taxon>
        <taxon>Variovorax</taxon>
    </lineage>
</organism>
<name>A0ABT8S9Z4_9BURK</name>
<dbReference type="InterPro" id="IPR036927">
    <property type="entry name" value="Cyt_c_oxase-like_su1_sf"/>
</dbReference>